<feature type="region of interest" description="Disordered" evidence="1">
    <location>
        <begin position="1"/>
        <end position="20"/>
    </location>
</feature>
<evidence type="ECO:0000313" key="2">
    <source>
        <dbReference type="EMBL" id="MPC33582.1"/>
    </source>
</evidence>
<dbReference type="EMBL" id="VSRR010002863">
    <property type="protein sequence ID" value="MPC33582.1"/>
    <property type="molecule type" value="Genomic_DNA"/>
</dbReference>
<comment type="caution">
    <text evidence="2">The sequence shown here is derived from an EMBL/GenBank/DDBJ whole genome shotgun (WGS) entry which is preliminary data.</text>
</comment>
<protein>
    <submittedName>
        <fullName evidence="2">Uncharacterized protein</fullName>
    </submittedName>
</protein>
<proteinExistence type="predicted"/>
<dbReference type="AlphaFoldDB" id="A0A5B7EHF5"/>
<evidence type="ECO:0000313" key="3">
    <source>
        <dbReference type="Proteomes" id="UP000324222"/>
    </source>
</evidence>
<name>A0A5B7EHF5_PORTR</name>
<feature type="compositionally biased region" description="Low complexity" evidence="1">
    <location>
        <begin position="1"/>
        <end position="18"/>
    </location>
</feature>
<organism evidence="2 3">
    <name type="scientific">Portunus trituberculatus</name>
    <name type="common">Swimming crab</name>
    <name type="synonym">Neptunus trituberculatus</name>
    <dbReference type="NCBI Taxonomy" id="210409"/>
    <lineage>
        <taxon>Eukaryota</taxon>
        <taxon>Metazoa</taxon>
        <taxon>Ecdysozoa</taxon>
        <taxon>Arthropoda</taxon>
        <taxon>Crustacea</taxon>
        <taxon>Multicrustacea</taxon>
        <taxon>Malacostraca</taxon>
        <taxon>Eumalacostraca</taxon>
        <taxon>Eucarida</taxon>
        <taxon>Decapoda</taxon>
        <taxon>Pleocyemata</taxon>
        <taxon>Brachyura</taxon>
        <taxon>Eubrachyura</taxon>
        <taxon>Portunoidea</taxon>
        <taxon>Portunidae</taxon>
        <taxon>Portuninae</taxon>
        <taxon>Portunus</taxon>
    </lineage>
</organism>
<sequence>MLSFASRLTPSPRSLSSPGAGHCCLSTSTVTSLLLKPVLVTTTSSPSSLTLFLTPLPSSHSIQPPCLALVSTILTSVAAGLTPAAGATEAAVGVASAPCSPRGGRRDSGRQGEQHTWWRRRLAGVGQGAARRYNMKQTLIMKRRRAARLPILV</sequence>
<reference evidence="2 3" key="1">
    <citation type="submission" date="2019-05" db="EMBL/GenBank/DDBJ databases">
        <title>Another draft genome of Portunus trituberculatus and its Hox gene families provides insights of decapod evolution.</title>
        <authorList>
            <person name="Jeong J.-H."/>
            <person name="Song I."/>
            <person name="Kim S."/>
            <person name="Choi T."/>
            <person name="Kim D."/>
            <person name="Ryu S."/>
            <person name="Kim W."/>
        </authorList>
    </citation>
    <scope>NUCLEOTIDE SEQUENCE [LARGE SCALE GENOMIC DNA]</scope>
    <source>
        <tissue evidence="2">Muscle</tissue>
    </source>
</reference>
<evidence type="ECO:0000256" key="1">
    <source>
        <dbReference type="SAM" id="MobiDB-lite"/>
    </source>
</evidence>
<dbReference type="Proteomes" id="UP000324222">
    <property type="component" value="Unassembled WGS sequence"/>
</dbReference>
<gene>
    <name evidence="2" type="ORF">E2C01_026937</name>
</gene>
<accession>A0A5B7EHF5</accession>
<keyword evidence="3" id="KW-1185">Reference proteome</keyword>